<feature type="transmembrane region" description="Helical" evidence="6">
    <location>
        <begin position="762"/>
        <end position="787"/>
    </location>
</feature>
<keyword evidence="3 6" id="KW-0812">Transmembrane</keyword>
<dbReference type="PANTHER" id="PTHR30287:SF1">
    <property type="entry name" value="INNER MEMBRANE PROTEIN"/>
    <property type="match status" value="1"/>
</dbReference>
<reference evidence="8 9" key="1">
    <citation type="submission" date="2023-07" db="EMBL/GenBank/DDBJ databases">
        <title>Genomic Encyclopedia of Type Strains, Phase IV (KMG-IV): sequencing the most valuable type-strain genomes for metagenomic binning, comparative biology and taxonomic classification.</title>
        <authorList>
            <person name="Goeker M."/>
        </authorList>
    </citation>
    <scope>NUCLEOTIDE SEQUENCE [LARGE SCALE GENOMIC DNA]</scope>
    <source>
        <strain evidence="8 9">DSM 3770</strain>
    </source>
</reference>
<feature type="transmembrane region" description="Helical" evidence="6">
    <location>
        <begin position="352"/>
        <end position="377"/>
    </location>
</feature>
<evidence type="ECO:0000256" key="6">
    <source>
        <dbReference type="SAM" id="Phobius"/>
    </source>
</evidence>
<protein>
    <submittedName>
        <fullName evidence="8">ABC transport system permease protein</fullName>
    </submittedName>
</protein>
<gene>
    <name evidence="8" type="ORF">QOZ94_000601</name>
</gene>
<keyword evidence="2" id="KW-1003">Cell membrane</keyword>
<evidence type="ECO:0000313" key="9">
    <source>
        <dbReference type="Proteomes" id="UP001241747"/>
    </source>
</evidence>
<feature type="transmembrane region" description="Helical" evidence="6">
    <location>
        <begin position="472"/>
        <end position="496"/>
    </location>
</feature>
<feature type="transmembrane region" description="Helical" evidence="6">
    <location>
        <begin position="426"/>
        <end position="451"/>
    </location>
</feature>
<accession>A0ABU0L9N1</accession>
<evidence type="ECO:0000256" key="2">
    <source>
        <dbReference type="ARBA" id="ARBA00022475"/>
    </source>
</evidence>
<sequence>MTRLPLALRLATRELRGARRGFGIFLACLAVGVMAIAGIGSFARALTEGLEREGRTILGGDAAFTLVQRGATPDELAAIGAGGTIGTVAQLRAMARAPSGDATMVELKAVDGTYPLVGRLDLAPPQPLETLFRLVDGAYGAAADAVLMSRLGLGVGSRIMVGEATFEIRARIVSEPDKLSTGVGFGARLLVSEAGLDAARLIQPGSLVRWSYRVALDHPEQLADVLARVKPVLGPAGFEIRTRDAATPQLERNVRRISQFLTLVALTALLVGGVGVANAVSSHLAAKRETIATFKALGATRNTLFATYGIEIVLIALVGIALGLLLGAALPFAAAGAIAALVPFPLAPRLDIAALALAAFYGLAVAALFTIWPLARAQEAPVSTLFRDGLGARIQRPALVYLALIGALAAGVAGVALASSDDLRTAAIFLAASAAVFVLLRGVALAIMAVARRLPRPRSALTRLALGNIHRPGALTPTVVLSLGLGLSLMVALALVDRSLTMELSGPMQEKAPSFFFVDVPAAQRDAFAAFIAAEAPDGVLKSVPMLRGRITTLNGVPADQVKGSADAAWVLQSDRGISMAAEVPEGSKVVAGQWWGADAREPQLSFEDKLAAGLGLKLGDAVSVSVLGRTITARITNLRQVNWERLGINFVMVFSPNTFAGAPYTVLSTLAFPDGGDTAREMAVLKAVAAAYPAVTTVRVKETLEEARRMLDSLSLGIRAASLVTLLTSVLVLAGALAAGHQHRVYDAVILKTLGATRPRLIAAYALEYAGLGLVTAVFAVAAGGLAAYGVVTQVMEIPFTFSVPAAAGAVAGALVLTVGFGLLGTVRALGVPPVRVLRHL</sequence>
<evidence type="ECO:0000256" key="4">
    <source>
        <dbReference type="ARBA" id="ARBA00022989"/>
    </source>
</evidence>
<dbReference type="Pfam" id="PF02687">
    <property type="entry name" value="FtsX"/>
    <property type="match status" value="2"/>
</dbReference>
<dbReference type="RefSeq" id="WP_237344852.1">
    <property type="nucleotide sequence ID" value="NZ_JABWGX010000006.1"/>
</dbReference>
<feature type="domain" description="ABC3 transporter permease C-terminal" evidence="7">
    <location>
        <begin position="263"/>
        <end position="376"/>
    </location>
</feature>
<proteinExistence type="predicted"/>
<dbReference type="EMBL" id="JAUSVY010000001">
    <property type="protein sequence ID" value="MDQ0503831.1"/>
    <property type="molecule type" value="Genomic_DNA"/>
</dbReference>
<dbReference type="InterPro" id="IPR038766">
    <property type="entry name" value="Membrane_comp_ABC_pdt"/>
</dbReference>
<keyword evidence="5 6" id="KW-0472">Membrane</keyword>
<name>A0ABU0L9N1_XANAG</name>
<feature type="transmembrane region" description="Helical" evidence="6">
    <location>
        <begin position="312"/>
        <end position="340"/>
    </location>
</feature>
<feature type="transmembrane region" description="Helical" evidence="6">
    <location>
        <begin position="807"/>
        <end position="832"/>
    </location>
</feature>
<organism evidence="8 9">
    <name type="scientific">Xanthobacter agilis</name>
    <dbReference type="NCBI Taxonomy" id="47492"/>
    <lineage>
        <taxon>Bacteria</taxon>
        <taxon>Pseudomonadati</taxon>
        <taxon>Pseudomonadota</taxon>
        <taxon>Alphaproteobacteria</taxon>
        <taxon>Hyphomicrobiales</taxon>
        <taxon>Xanthobacteraceae</taxon>
        <taxon>Xanthobacter</taxon>
    </lineage>
</organism>
<evidence type="ECO:0000256" key="1">
    <source>
        <dbReference type="ARBA" id="ARBA00004651"/>
    </source>
</evidence>
<feature type="domain" description="ABC3 transporter permease C-terminal" evidence="7">
    <location>
        <begin position="722"/>
        <end position="834"/>
    </location>
</feature>
<evidence type="ECO:0000256" key="3">
    <source>
        <dbReference type="ARBA" id="ARBA00022692"/>
    </source>
</evidence>
<dbReference type="InterPro" id="IPR003838">
    <property type="entry name" value="ABC3_permease_C"/>
</dbReference>
<feature type="transmembrane region" description="Helical" evidence="6">
    <location>
        <begin position="21"/>
        <end position="43"/>
    </location>
</feature>
<feature type="transmembrane region" description="Helical" evidence="6">
    <location>
        <begin position="260"/>
        <end position="280"/>
    </location>
</feature>
<feature type="transmembrane region" description="Helical" evidence="6">
    <location>
        <begin position="717"/>
        <end position="741"/>
    </location>
</feature>
<evidence type="ECO:0000259" key="7">
    <source>
        <dbReference type="Pfam" id="PF02687"/>
    </source>
</evidence>
<evidence type="ECO:0000313" key="8">
    <source>
        <dbReference type="EMBL" id="MDQ0503831.1"/>
    </source>
</evidence>
<feature type="transmembrane region" description="Helical" evidence="6">
    <location>
        <begin position="398"/>
        <end position="420"/>
    </location>
</feature>
<comment type="subcellular location">
    <subcellularLocation>
        <location evidence="1">Cell membrane</location>
        <topology evidence="1">Multi-pass membrane protein</topology>
    </subcellularLocation>
</comment>
<dbReference type="PANTHER" id="PTHR30287">
    <property type="entry name" value="MEMBRANE COMPONENT OF PREDICTED ABC SUPERFAMILY METABOLITE UPTAKE TRANSPORTER"/>
    <property type="match status" value="1"/>
</dbReference>
<dbReference type="Proteomes" id="UP001241747">
    <property type="component" value="Unassembled WGS sequence"/>
</dbReference>
<evidence type="ECO:0000256" key="5">
    <source>
        <dbReference type="ARBA" id="ARBA00023136"/>
    </source>
</evidence>
<keyword evidence="9" id="KW-1185">Reference proteome</keyword>
<comment type="caution">
    <text evidence="8">The sequence shown here is derived from an EMBL/GenBank/DDBJ whole genome shotgun (WGS) entry which is preliminary data.</text>
</comment>
<keyword evidence="4 6" id="KW-1133">Transmembrane helix</keyword>